<proteinExistence type="predicted"/>
<sequence length="257" mass="28056">MFKSWVFLNGEKELSSPAVIYIGCMTGTSVDNQADFTAAAFDKTGLPIAYKNHAITIPAELQCQLLELSKANSDDISIIKRSHVEAIFTQFLVTAYRSVIESLELLHYPKAQIVLSPHGQAINHQPYANPPYSDILINGDMLAHQTGCRVVTRHRQAPLVVSAAAPLAPILIKKLFSSTIENTILLNGGGIANICVLLKDQPKKIVACDTGPANGPLDEIVQYVLTNEPEKTPVDLKDNIIANKFDVDGRWAKQGKL</sequence>
<dbReference type="EMBL" id="BART01006520">
    <property type="protein sequence ID" value="GAG65057.1"/>
    <property type="molecule type" value="Genomic_DNA"/>
</dbReference>
<dbReference type="PANTHER" id="PTHR30605">
    <property type="entry name" value="ANHYDRO-N-ACETYLMURAMIC ACID KINASE"/>
    <property type="match status" value="1"/>
</dbReference>
<reference evidence="1" key="1">
    <citation type="journal article" date="2014" name="Front. Microbiol.">
        <title>High frequency of phylogenetically diverse reductive dehalogenase-homologous genes in deep subseafloor sedimentary metagenomes.</title>
        <authorList>
            <person name="Kawai M."/>
            <person name="Futagami T."/>
            <person name="Toyoda A."/>
            <person name="Takaki Y."/>
            <person name="Nishi S."/>
            <person name="Hori S."/>
            <person name="Arai W."/>
            <person name="Tsubouchi T."/>
            <person name="Morono Y."/>
            <person name="Uchiyama I."/>
            <person name="Ito T."/>
            <person name="Fujiyama A."/>
            <person name="Inagaki F."/>
            <person name="Takami H."/>
        </authorList>
    </citation>
    <scope>NUCLEOTIDE SEQUENCE</scope>
    <source>
        <strain evidence="1">Expedition CK06-06</strain>
    </source>
</reference>
<evidence type="ECO:0000313" key="1">
    <source>
        <dbReference type="EMBL" id="GAG65057.1"/>
    </source>
</evidence>
<gene>
    <name evidence="1" type="ORF">S01H4_14875</name>
</gene>
<protein>
    <recommendedName>
        <fullName evidence="2">Anhydro-N-acetylmuramic acid kinase</fullName>
    </recommendedName>
</protein>
<dbReference type="AlphaFoldDB" id="X1A4H3"/>
<dbReference type="Pfam" id="PF03702">
    <property type="entry name" value="AnmK"/>
    <property type="match status" value="1"/>
</dbReference>
<dbReference type="GO" id="GO:0005524">
    <property type="term" value="F:ATP binding"/>
    <property type="evidence" value="ECO:0007669"/>
    <property type="project" value="InterPro"/>
</dbReference>
<accession>X1A4H3</accession>
<organism evidence="1">
    <name type="scientific">marine sediment metagenome</name>
    <dbReference type="NCBI Taxonomy" id="412755"/>
    <lineage>
        <taxon>unclassified sequences</taxon>
        <taxon>metagenomes</taxon>
        <taxon>ecological metagenomes</taxon>
    </lineage>
</organism>
<dbReference type="GO" id="GO:0006040">
    <property type="term" value="P:amino sugar metabolic process"/>
    <property type="evidence" value="ECO:0007669"/>
    <property type="project" value="InterPro"/>
</dbReference>
<dbReference type="Gene3D" id="3.30.420.40">
    <property type="match status" value="1"/>
</dbReference>
<evidence type="ECO:0008006" key="2">
    <source>
        <dbReference type="Google" id="ProtNLM"/>
    </source>
</evidence>
<name>X1A4H3_9ZZZZ</name>
<dbReference type="PANTHER" id="PTHR30605:SF0">
    <property type="entry name" value="ANHYDRO-N-ACETYLMURAMIC ACID KINASE"/>
    <property type="match status" value="1"/>
</dbReference>
<dbReference type="GO" id="GO:0016773">
    <property type="term" value="F:phosphotransferase activity, alcohol group as acceptor"/>
    <property type="evidence" value="ECO:0007669"/>
    <property type="project" value="InterPro"/>
</dbReference>
<comment type="caution">
    <text evidence="1">The sequence shown here is derived from an EMBL/GenBank/DDBJ whole genome shotgun (WGS) entry which is preliminary data.</text>
</comment>
<feature type="non-terminal residue" evidence="1">
    <location>
        <position position="257"/>
    </location>
</feature>
<dbReference type="GO" id="GO:0009254">
    <property type="term" value="P:peptidoglycan turnover"/>
    <property type="evidence" value="ECO:0007669"/>
    <property type="project" value="InterPro"/>
</dbReference>
<dbReference type="InterPro" id="IPR005338">
    <property type="entry name" value="Anhydro_N_Ac-Mur_kinase"/>
</dbReference>